<dbReference type="InParanoid" id="S8FT66"/>
<evidence type="ECO:0000313" key="1">
    <source>
        <dbReference type="EMBL" id="EPT01385.1"/>
    </source>
</evidence>
<name>S8FT66_FOMSC</name>
<protein>
    <submittedName>
        <fullName evidence="1">Uncharacterized protein</fullName>
    </submittedName>
</protein>
<dbReference type="EMBL" id="KE504142">
    <property type="protein sequence ID" value="EPT01385.1"/>
    <property type="molecule type" value="Genomic_DNA"/>
</dbReference>
<proteinExistence type="predicted"/>
<accession>S8FT66</accession>
<evidence type="ECO:0000313" key="2">
    <source>
        <dbReference type="Proteomes" id="UP000015241"/>
    </source>
</evidence>
<gene>
    <name evidence="1" type="ORF">FOMPIDRAFT_1023290</name>
</gene>
<sequence>MIQDAFDHNPLYKSLRKTPVSVRVSCAVQACRHDGQDANPEHPDSAYRRFIMYLDILYHVHYLGAFTINHGEGCVTLYAFAASPHEAALGVDFVDAAPVQDQEWWHASCNGFSFCSQW</sequence>
<dbReference type="Proteomes" id="UP000015241">
    <property type="component" value="Unassembled WGS sequence"/>
</dbReference>
<keyword evidence="2" id="KW-1185">Reference proteome</keyword>
<organism evidence="1 2">
    <name type="scientific">Fomitopsis schrenkii</name>
    <name type="common">Brown rot fungus</name>
    <dbReference type="NCBI Taxonomy" id="2126942"/>
    <lineage>
        <taxon>Eukaryota</taxon>
        <taxon>Fungi</taxon>
        <taxon>Dikarya</taxon>
        <taxon>Basidiomycota</taxon>
        <taxon>Agaricomycotina</taxon>
        <taxon>Agaricomycetes</taxon>
        <taxon>Polyporales</taxon>
        <taxon>Fomitopsis</taxon>
    </lineage>
</organism>
<reference evidence="1 2" key="1">
    <citation type="journal article" date="2012" name="Science">
        <title>The Paleozoic origin of enzymatic lignin decomposition reconstructed from 31 fungal genomes.</title>
        <authorList>
            <person name="Floudas D."/>
            <person name="Binder M."/>
            <person name="Riley R."/>
            <person name="Barry K."/>
            <person name="Blanchette R.A."/>
            <person name="Henrissat B."/>
            <person name="Martinez A.T."/>
            <person name="Otillar R."/>
            <person name="Spatafora J.W."/>
            <person name="Yadav J.S."/>
            <person name="Aerts A."/>
            <person name="Benoit I."/>
            <person name="Boyd A."/>
            <person name="Carlson A."/>
            <person name="Copeland A."/>
            <person name="Coutinho P.M."/>
            <person name="de Vries R.P."/>
            <person name="Ferreira P."/>
            <person name="Findley K."/>
            <person name="Foster B."/>
            <person name="Gaskell J."/>
            <person name="Glotzer D."/>
            <person name="Gorecki P."/>
            <person name="Heitman J."/>
            <person name="Hesse C."/>
            <person name="Hori C."/>
            <person name="Igarashi K."/>
            <person name="Jurgens J.A."/>
            <person name="Kallen N."/>
            <person name="Kersten P."/>
            <person name="Kohler A."/>
            <person name="Kuees U."/>
            <person name="Kumar T.K.A."/>
            <person name="Kuo A."/>
            <person name="LaButti K."/>
            <person name="Larrondo L.F."/>
            <person name="Lindquist E."/>
            <person name="Ling A."/>
            <person name="Lombard V."/>
            <person name="Lucas S."/>
            <person name="Lundell T."/>
            <person name="Martin R."/>
            <person name="McLaughlin D.J."/>
            <person name="Morgenstern I."/>
            <person name="Morin E."/>
            <person name="Murat C."/>
            <person name="Nagy L.G."/>
            <person name="Nolan M."/>
            <person name="Ohm R.A."/>
            <person name="Patyshakuliyeva A."/>
            <person name="Rokas A."/>
            <person name="Ruiz-Duenas F.J."/>
            <person name="Sabat G."/>
            <person name="Salamov A."/>
            <person name="Samejima M."/>
            <person name="Schmutz J."/>
            <person name="Slot J.C."/>
            <person name="St John F."/>
            <person name="Stenlid J."/>
            <person name="Sun H."/>
            <person name="Sun S."/>
            <person name="Syed K."/>
            <person name="Tsang A."/>
            <person name="Wiebenga A."/>
            <person name="Young D."/>
            <person name="Pisabarro A."/>
            <person name="Eastwood D.C."/>
            <person name="Martin F."/>
            <person name="Cullen D."/>
            <person name="Grigoriev I.V."/>
            <person name="Hibbett D.S."/>
        </authorList>
    </citation>
    <scope>NUCLEOTIDE SEQUENCE</scope>
    <source>
        <strain evidence="2">FP-58527</strain>
    </source>
</reference>
<dbReference type="HOGENOM" id="CLU_2073189_0_0_1"/>
<dbReference type="AlphaFoldDB" id="S8FT66"/>